<dbReference type="InterPro" id="IPR002821">
    <property type="entry name" value="Hydantoinase_A"/>
</dbReference>
<dbReference type="Pfam" id="PF01968">
    <property type="entry name" value="Hydantoinase_A"/>
    <property type="match status" value="1"/>
</dbReference>
<dbReference type="Gene3D" id="3.30.420.40">
    <property type="match status" value="1"/>
</dbReference>
<reference evidence="2 3" key="1">
    <citation type="submission" date="2019-02" db="EMBL/GenBank/DDBJ databases">
        <title>Deep-cultivation of Planctomycetes and their phenomic and genomic characterization uncovers novel biology.</title>
        <authorList>
            <person name="Wiegand S."/>
            <person name="Jogler M."/>
            <person name="Boedeker C."/>
            <person name="Pinto D."/>
            <person name="Vollmers J."/>
            <person name="Rivas-Marin E."/>
            <person name="Kohn T."/>
            <person name="Peeters S.H."/>
            <person name="Heuer A."/>
            <person name="Rast P."/>
            <person name="Oberbeckmann S."/>
            <person name="Bunk B."/>
            <person name="Jeske O."/>
            <person name="Meyerdierks A."/>
            <person name="Storesund J.E."/>
            <person name="Kallscheuer N."/>
            <person name="Luecker S."/>
            <person name="Lage O.M."/>
            <person name="Pohl T."/>
            <person name="Merkel B.J."/>
            <person name="Hornburger P."/>
            <person name="Mueller R.-W."/>
            <person name="Bruemmer F."/>
            <person name="Labrenz M."/>
            <person name="Spormann A.M."/>
            <person name="Op den Camp H."/>
            <person name="Overmann J."/>
            <person name="Amann R."/>
            <person name="Jetten M.S.M."/>
            <person name="Mascher T."/>
            <person name="Medema M.H."/>
            <person name="Devos D.P."/>
            <person name="Kaster A.-K."/>
            <person name="Ovreas L."/>
            <person name="Rohde M."/>
            <person name="Galperin M.Y."/>
            <person name="Jogler C."/>
        </authorList>
    </citation>
    <scope>NUCLEOTIDE SEQUENCE [LARGE SCALE GENOMIC DNA]</scope>
    <source>
        <strain evidence="2 3">CA12</strain>
    </source>
</reference>
<dbReference type="AlphaFoldDB" id="A0A517P7G6"/>
<dbReference type="NCBIfam" id="TIGR03123">
    <property type="entry name" value="one_C_unchar_1"/>
    <property type="match status" value="1"/>
</dbReference>
<dbReference type="SUPFAM" id="SSF53067">
    <property type="entry name" value="Actin-like ATPase domain"/>
    <property type="match status" value="1"/>
</dbReference>
<accession>A0A517P7G6</accession>
<evidence type="ECO:0000313" key="3">
    <source>
        <dbReference type="Proteomes" id="UP000318741"/>
    </source>
</evidence>
<dbReference type="Gene3D" id="3.30.420.190">
    <property type="entry name" value="conserved archaeal protein q6m145"/>
    <property type="match status" value="1"/>
</dbReference>
<name>A0A517P7G6_9PLAN</name>
<evidence type="ECO:0000259" key="1">
    <source>
        <dbReference type="Pfam" id="PF01968"/>
    </source>
</evidence>
<dbReference type="Proteomes" id="UP000318741">
    <property type="component" value="Chromosome"/>
</dbReference>
<protein>
    <submittedName>
        <fullName evidence="2">Hydantoinase/oxoprolinase</fullName>
    </submittedName>
</protein>
<dbReference type="InterPro" id="IPR002756">
    <property type="entry name" value="MfnF"/>
</dbReference>
<feature type="domain" description="Hydantoinase A/oxoprolinase" evidence="1">
    <location>
        <begin position="54"/>
        <end position="300"/>
    </location>
</feature>
<dbReference type="InterPro" id="IPR043129">
    <property type="entry name" value="ATPase_NBD"/>
</dbReference>
<dbReference type="GO" id="GO:0016787">
    <property type="term" value="F:hydrolase activity"/>
    <property type="evidence" value="ECO:0007669"/>
    <property type="project" value="InterPro"/>
</dbReference>
<dbReference type="OrthoDB" id="1792672at2"/>
<sequence length="345" mass="37057">MRVLGLDIGGANLKAADGDERAVSVPFALWKNPAGLAAALGELCARFEPADRFAVTMTGELCDCFETKAEGVAHILDAVDEVANGRPVWVWQTSGEFVDPQTAREFWQLTAAANWHATATFVGRCVPEGTALLIDMGSTTTDLIPLEDGVPVPTGRTDLERLKSRELIYTGVGRTPLASLWPVAIGTGDGREVEICPAAELFATTHDLYLISGEVPEEPTNLNTADGRPATAEHARTRVAKMALADRTELTDRQIDRLAAEFRAKQCQLVRHTLEVQNALTERVFDHVLFAGAGRFLGPDLIGDPVRRVAGLESATPIDLSDLLSPAVSAGLPAHAVARLCDERC</sequence>
<proteinExistence type="predicted"/>
<evidence type="ECO:0000313" key="2">
    <source>
        <dbReference type="EMBL" id="QDT15310.1"/>
    </source>
</evidence>
<organism evidence="2 3">
    <name type="scientific">Alienimonas californiensis</name>
    <dbReference type="NCBI Taxonomy" id="2527989"/>
    <lineage>
        <taxon>Bacteria</taxon>
        <taxon>Pseudomonadati</taxon>
        <taxon>Planctomycetota</taxon>
        <taxon>Planctomycetia</taxon>
        <taxon>Planctomycetales</taxon>
        <taxon>Planctomycetaceae</taxon>
        <taxon>Alienimonas</taxon>
    </lineage>
</organism>
<keyword evidence="3" id="KW-1185">Reference proteome</keyword>
<dbReference type="KEGG" id="acaf:CA12_13930"/>
<dbReference type="RefSeq" id="WP_145358119.1">
    <property type="nucleotide sequence ID" value="NZ_CP036265.1"/>
</dbReference>
<gene>
    <name evidence="2" type="ORF">CA12_13930</name>
</gene>
<dbReference type="EMBL" id="CP036265">
    <property type="protein sequence ID" value="QDT15310.1"/>
    <property type="molecule type" value="Genomic_DNA"/>
</dbReference>